<evidence type="ECO:0000313" key="12">
    <source>
        <dbReference type="Proteomes" id="UP000193922"/>
    </source>
</evidence>
<evidence type="ECO:0000313" key="11">
    <source>
        <dbReference type="EMBL" id="ORX68773.1"/>
    </source>
</evidence>
<dbReference type="PROSITE" id="PS51283">
    <property type="entry name" value="DUSP"/>
    <property type="match status" value="1"/>
</dbReference>
<comment type="catalytic activity">
    <reaction evidence="1">
        <text>Thiol-dependent hydrolysis of ester, thioester, amide, peptide and isopeptide bonds formed by the C-terminal Gly of ubiquitin (a 76-residue protein attached to proteins as an intracellular targeting signal).</text>
        <dbReference type="EC" id="3.4.19.12"/>
    </reaction>
</comment>
<reference evidence="11 12" key="1">
    <citation type="submission" date="2016-07" db="EMBL/GenBank/DDBJ databases">
        <title>Pervasive Adenine N6-methylation of Active Genes in Fungi.</title>
        <authorList>
            <consortium name="DOE Joint Genome Institute"/>
            <person name="Mondo S.J."/>
            <person name="Dannebaum R.O."/>
            <person name="Kuo R.C."/>
            <person name="Labutti K."/>
            <person name="Haridas S."/>
            <person name="Kuo A."/>
            <person name="Salamov A."/>
            <person name="Ahrendt S.R."/>
            <person name="Lipzen A."/>
            <person name="Sullivan W."/>
            <person name="Andreopoulos W.B."/>
            <person name="Clum A."/>
            <person name="Lindquist E."/>
            <person name="Daum C."/>
            <person name="Ramamoorthy G.K."/>
            <person name="Gryganskyi A."/>
            <person name="Culley D."/>
            <person name="Magnuson J.K."/>
            <person name="James T.Y."/>
            <person name="O'Malley M.A."/>
            <person name="Stajich J.E."/>
            <person name="Spatafora J.W."/>
            <person name="Visel A."/>
            <person name="Grigoriev I.V."/>
        </authorList>
    </citation>
    <scope>NUCLEOTIDE SEQUENCE [LARGE SCALE GENOMIC DNA]</scope>
    <source>
        <strain evidence="11 12">ATCC 12442</strain>
    </source>
</reference>
<dbReference type="OrthoDB" id="292964at2759"/>
<feature type="domain" description="DUSP" evidence="10">
    <location>
        <begin position="77"/>
        <end position="181"/>
    </location>
</feature>
<evidence type="ECO:0000256" key="2">
    <source>
        <dbReference type="ARBA" id="ARBA00009085"/>
    </source>
</evidence>
<keyword evidence="7" id="KW-0788">Thiol protease</keyword>
<dbReference type="InterPro" id="IPR006615">
    <property type="entry name" value="Pept_C19_DUSP"/>
</dbReference>
<dbReference type="Pfam" id="PF06337">
    <property type="entry name" value="DUSP"/>
    <property type="match status" value="1"/>
</dbReference>
<keyword evidence="5" id="KW-0833">Ubl conjugation pathway</keyword>
<evidence type="ECO:0000256" key="4">
    <source>
        <dbReference type="ARBA" id="ARBA00022670"/>
    </source>
</evidence>
<feature type="region of interest" description="Disordered" evidence="8">
    <location>
        <begin position="1214"/>
        <end position="1236"/>
    </location>
</feature>
<dbReference type="GeneID" id="63808051"/>
<dbReference type="PROSITE" id="PS50235">
    <property type="entry name" value="USP_3"/>
    <property type="match status" value="1"/>
</dbReference>
<comment type="caution">
    <text evidence="11">The sequence shown here is derived from an EMBL/GenBank/DDBJ whole genome shotgun (WGS) entry which is preliminary data.</text>
</comment>
<protein>
    <recommendedName>
        <fullName evidence="3">ubiquitinyl hydrolase 1</fullName>
        <ecNumber evidence="3">3.4.19.12</ecNumber>
    </recommendedName>
</protein>
<keyword evidence="4" id="KW-0645">Protease</keyword>
<proteinExistence type="inferred from homology"/>
<dbReference type="EMBL" id="MCFD01000009">
    <property type="protein sequence ID" value="ORX68773.1"/>
    <property type="molecule type" value="Genomic_DNA"/>
</dbReference>
<dbReference type="EC" id="3.4.19.12" evidence="3"/>
<gene>
    <name evidence="11" type="ORF">DL89DRAFT_323632</name>
</gene>
<dbReference type="Pfam" id="PF00443">
    <property type="entry name" value="UCH"/>
    <property type="match status" value="1"/>
</dbReference>
<dbReference type="InterPro" id="IPR001394">
    <property type="entry name" value="Peptidase_C19_UCH"/>
</dbReference>
<sequence length="1236" mass="133808">MSENESSPADIAGLDEGHSTGLGASLNLALAATLGASNSSVPSYCHTPSEPYEGSVAVTYPSPAPKAAGFSGGTHSSSQEVALDASAGALQAEIDQASMTLGSAWYLVDRRWYTRWQESFSGITSSDIGAIDNSGITDMDGELLPDLQMGEAFEAVPERAWAEMVRLFGLKDNREVRRVAVADEHGAARLELYPPSVFVSSLINEEEPAKRIAISLAAPLSELEFRVRTAFGLAEGDDISLYLPSSSIRGGKKEEAHSDASPPSYEAAVVDDADHGAGSESRLIGVMEDKSTSLVAAGILEDSAVWMMTVPKEMMGLAMGDLRAGSEADDASSVSAAALFTPSGRRERAGFGSASDSGNEASSEDANEVTSGFVSTDASTALLARAVSQEHYLCGLNNLGNTCFMNSALQCLGHIGELTRYFVSNVYTSELNRDNPLGMKGAVASSYGRLSKAMWELGRGAYAPRAFKQTIAQWAPQFRGYNQQDAPEFLAFLLDGLHEDLNRILSKPYIEVPDANGRPDAEVAGEQWEIYKKRNDSVVVDLFQGQYKSTLVCPKCENVSVTFDPRQKWLDVSLVPLNSSVHATHMNLLVCKDDSIYSDEDPLADISDSDSVVMYELDASVEEVAEDPLSTESVVVQLLCSKGDDGSSSSSFRYSYAPDIISKPLIVTLPRAEQTMGDLYLQIATVLARWTTVDMSKLIEQLKDAHEGGSGNGGSDTGRLLELLGRAVSLSVHRAGPSGPRFQRRNMSYLSYMPMGRRSTPNSFRPFEDRLTNDNCEPLVPASEEKAPVALSQMSVDDDVPALQQSRRRMRSDDDGGRWDNSESDNEPEVGGRATPKRAKSDNEENESDGEAKQLITVVSRKMTGSEEYPVEVLGGDDGESDAQSTKTQNSPNDSDDDMAAATAALSFTDIMSSRARALFAELLLDEPTMEPRLDSLFDFGRADQFAMPVMEDASKYTGLPAVTDLAVSEPPRTARRPSLVQRAQRTITLEECLAEFTRAEELGEEDLWYCRPVLICGGCQEILVVHLKRFQHSRAWRDKLDAFVDFPITGLDLTKTVVSKLDGSALVYDLIAVCNHYGGIGGGHYTAYALNPEDREWYDFNDSHVSPVGSPDGVKTSAAYMLFYRQRREGEHAGDSAAAKINELIARFEEAEKERSERVPGSPIAGSAAVMPDLDLAMPSPSGDFMDADEEHEFAGNVEALAEIGPVGLANNDDTHASLFGEDPQSTIEEDADML</sequence>
<dbReference type="GO" id="GO:0016579">
    <property type="term" value="P:protein deubiquitination"/>
    <property type="evidence" value="ECO:0007669"/>
    <property type="project" value="InterPro"/>
</dbReference>
<dbReference type="SMART" id="SM00695">
    <property type="entry name" value="DUSP"/>
    <property type="match status" value="1"/>
</dbReference>
<dbReference type="GO" id="GO:0004843">
    <property type="term" value="F:cysteine-type deubiquitinase activity"/>
    <property type="evidence" value="ECO:0007669"/>
    <property type="project" value="UniProtKB-EC"/>
</dbReference>
<dbReference type="PROSITE" id="PS00972">
    <property type="entry name" value="USP_1"/>
    <property type="match status" value="1"/>
</dbReference>
<evidence type="ECO:0000256" key="7">
    <source>
        <dbReference type="ARBA" id="ARBA00022807"/>
    </source>
</evidence>
<dbReference type="InterPro" id="IPR038765">
    <property type="entry name" value="Papain-like_cys_pep_sf"/>
</dbReference>
<evidence type="ECO:0000256" key="6">
    <source>
        <dbReference type="ARBA" id="ARBA00022801"/>
    </source>
</evidence>
<comment type="similarity">
    <text evidence="2">Belongs to the peptidase C19 family.</text>
</comment>
<dbReference type="AlphaFoldDB" id="A0A1Y1W5G2"/>
<dbReference type="InterPro" id="IPR018200">
    <property type="entry name" value="USP_CS"/>
</dbReference>
<dbReference type="SUPFAM" id="SSF143791">
    <property type="entry name" value="DUSP-like"/>
    <property type="match status" value="1"/>
</dbReference>
<evidence type="ECO:0000256" key="3">
    <source>
        <dbReference type="ARBA" id="ARBA00012759"/>
    </source>
</evidence>
<accession>A0A1Y1W5G2</accession>
<dbReference type="InterPro" id="IPR028889">
    <property type="entry name" value="USP"/>
</dbReference>
<dbReference type="PANTHER" id="PTHR21646:SF24">
    <property type="entry name" value="UBIQUITIN CARBOXYL-TERMINAL HYDROLASE"/>
    <property type="match status" value="1"/>
</dbReference>
<evidence type="ECO:0000256" key="1">
    <source>
        <dbReference type="ARBA" id="ARBA00000707"/>
    </source>
</evidence>
<name>A0A1Y1W5G2_9FUNG</name>
<evidence type="ECO:0000256" key="5">
    <source>
        <dbReference type="ARBA" id="ARBA00022786"/>
    </source>
</evidence>
<dbReference type="PANTHER" id="PTHR21646">
    <property type="entry name" value="UBIQUITIN CARBOXYL-TERMINAL HYDROLASE"/>
    <property type="match status" value="1"/>
</dbReference>
<dbReference type="Gene3D" id="3.30.2230.10">
    <property type="entry name" value="DUSP-like"/>
    <property type="match status" value="1"/>
</dbReference>
<evidence type="ECO:0000256" key="8">
    <source>
        <dbReference type="SAM" id="MobiDB-lite"/>
    </source>
</evidence>
<feature type="compositionally biased region" description="Polar residues" evidence="8">
    <location>
        <begin position="882"/>
        <end position="893"/>
    </location>
</feature>
<evidence type="ECO:0000259" key="10">
    <source>
        <dbReference type="PROSITE" id="PS51283"/>
    </source>
</evidence>
<feature type="region of interest" description="Disordered" evidence="8">
    <location>
        <begin position="346"/>
        <end position="370"/>
    </location>
</feature>
<dbReference type="RefSeq" id="XP_040742555.1">
    <property type="nucleotide sequence ID" value="XM_040891403.1"/>
</dbReference>
<dbReference type="Proteomes" id="UP000193922">
    <property type="component" value="Unassembled WGS sequence"/>
</dbReference>
<dbReference type="STRING" id="61395.A0A1Y1W5G2"/>
<dbReference type="InterPro" id="IPR050185">
    <property type="entry name" value="Ub_carboxyl-term_hydrolase"/>
</dbReference>
<evidence type="ECO:0000259" key="9">
    <source>
        <dbReference type="PROSITE" id="PS50235"/>
    </source>
</evidence>
<dbReference type="Gene3D" id="3.90.70.10">
    <property type="entry name" value="Cysteine proteinases"/>
    <property type="match status" value="2"/>
</dbReference>
<feature type="region of interest" description="Disordered" evidence="8">
    <location>
        <begin position="753"/>
        <end position="898"/>
    </location>
</feature>
<organism evidence="11 12">
    <name type="scientific">Linderina pennispora</name>
    <dbReference type="NCBI Taxonomy" id="61395"/>
    <lineage>
        <taxon>Eukaryota</taxon>
        <taxon>Fungi</taxon>
        <taxon>Fungi incertae sedis</taxon>
        <taxon>Zoopagomycota</taxon>
        <taxon>Kickxellomycotina</taxon>
        <taxon>Kickxellomycetes</taxon>
        <taxon>Kickxellales</taxon>
        <taxon>Kickxellaceae</taxon>
        <taxon>Linderina</taxon>
    </lineage>
</organism>
<dbReference type="InterPro" id="IPR035927">
    <property type="entry name" value="DUSP-like_sf"/>
</dbReference>
<feature type="domain" description="USP" evidence="9">
    <location>
        <begin position="394"/>
        <end position="1128"/>
    </location>
</feature>
<keyword evidence="12" id="KW-1185">Reference proteome</keyword>
<keyword evidence="6" id="KW-0378">Hydrolase</keyword>
<dbReference type="GO" id="GO:0006508">
    <property type="term" value="P:proteolysis"/>
    <property type="evidence" value="ECO:0007669"/>
    <property type="project" value="UniProtKB-KW"/>
</dbReference>
<dbReference type="SUPFAM" id="SSF54001">
    <property type="entry name" value="Cysteine proteinases"/>
    <property type="match status" value="1"/>
</dbReference>
<dbReference type="PROSITE" id="PS00973">
    <property type="entry name" value="USP_2"/>
    <property type="match status" value="1"/>
</dbReference>
<feature type="compositionally biased region" description="Basic and acidic residues" evidence="8">
    <location>
        <begin position="811"/>
        <end position="821"/>
    </location>
</feature>